<dbReference type="InterPro" id="IPR050110">
    <property type="entry name" value="Glyoxalase_II_hydrolase"/>
</dbReference>
<feature type="domain" description="Metallo-beta-lactamase" evidence="7">
    <location>
        <begin position="12"/>
        <end position="155"/>
    </location>
</feature>
<evidence type="ECO:0000256" key="6">
    <source>
        <dbReference type="ARBA" id="ARBA00031044"/>
    </source>
</evidence>
<dbReference type="Proteomes" id="UP001320148">
    <property type="component" value="Chromosome"/>
</dbReference>
<dbReference type="Gene3D" id="3.60.15.10">
    <property type="entry name" value="Ribonuclease Z/Hydroxyacylglutathione hydrolase-like"/>
    <property type="match status" value="1"/>
</dbReference>
<keyword evidence="9" id="KW-1185">Reference proteome</keyword>
<protein>
    <recommendedName>
        <fullName evidence="2">hydroxyacylglutathione hydrolase</fullName>
        <ecNumber evidence="2">3.1.2.6</ecNumber>
    </recommendedName>
    <alternativeName>
        <fullName evidence="6">Glyoxalase II</fullName>
    </alternativeName>
</protein>
<dbReference type="SMART" id="SM00849">
    <property type="entry name" value="Lactamase_B"/>
    <property type="match status" value="1"/>
</dbReference>
<dbReference type="InterPro" id="IPR036866">
    <property type="entry name" value="RibonucZ/Hydroxyglut_hydro"/>
</dbReference>
<comment type="pathway">
    <text evidence="1">Secondary metabolite metabolism; methylglyoxal degradation; (R)-lactate from methylglyoxal: step 2/2.</text>
</comment>
<evidence type="ECO:0000256" key="5">
    <source>
        <dbReference type="ARBA" id="ARBA00022833"/>
    </source>
</evidence>
<dbReference type="SUPFAM" id="SSF56281">
    <property type="entry name" value="Metallo-hydrolase/oxidoreductase"/>
    <property type="match status" value="1"/>
</dbReference>
<dbReference type="PANTHER" id="PTHR43705">
    <property type="entry name" value="HYDROXYACYLGLUTATHIONE HYDROLASE"/>
    <property type="match status" value="1"/>
</dbReference>
<dbReference type="Pfam" id="PF16123">
    <property type="entry name" value="HAGH_C"/>
    <property type="match status" value="1"/>
</dbReference>
<evidence type="ECO:0000256" key="3">
    <source>
        <dbReference type="ARBA" id="ARBA00022723"/>
    </source>
</evidence>
<dbReference type="EMBL" id="AP024488">
    <property type="protein sequence ID" value="BCS96891.1"/>
    <property type="molecule type" value="Genomic_DNA"/>
</dbReference>
<dbReference type="PANTHER" id="PTHR43705:SF1">
    <property type="entry name" value="HYDROXYACYLGLUTATHIONE HYDROLASE GLOB"/>
    <property type="match status" value="1"/>
</dbReference>
<evidence type="ECO:0000313" key="8">
    <source>
        <dbReference type="EMBL" id="BCS96891.1"/>
    </source>
</evidence>
<sequence>MLAITQFRYNADNFAYVVSGPTSAVAIDPGAVDAILEFLETHGLTLTHVINTHSHPDHTMGNAGLIKRSGATHLDFQTLLSAGKLTIDGEPLLVHHTPGHMADCLTFEHEGHLITGDTLFNGTVGTCFSDDMTGFFHAISFLLTFPGETKIYAGHDYVKESMAFARTIEPENEAEIARYLTLYDPAHVVSTLADERRANPFVRFNEESLIETMERKGLPVATELERWNSVMELY</sequence>
<dbReference type="InterPro" id="IPR001279">
    <property type="entry name" value="Metallo-B-lactamas"/>
</dbReference>
<dbReference type="GO" id="GO:0016787">
    <property type="term" value="F:hydrolase activity"/>
    <property type="evidence" value="ECO:0007669"/>
    <property type="project" value="UniProtKB-KW"/>
</dbReference>
<dbReference type="Pfam" id="PF00753">
    <property type="entry name" value="Lactamase_B"/>
    <property type="match status" value="1"/>
</dbReference>
<name>A0ABN6F5U3_9BACT</name>
<accession>A0ABN6F5U3</accession>
<evidence type="ECO:0000313" key="9">
    <source>
        <dbReference type="Proteomes" id="UP001320148"/>
    </source>
</evidence>
<keyword evidence="3" id="KW-0479">Metal-binding</keyword>
<keyword evidence="4 8" id="KW-0378">Hydrolase</keyword>
<evidence type="ECO:0000256" key="1">
    <source>
        <dbReference type="ARBA" id="ARBA00004963"/>
    </source>
</evidence>
<evidence type="ECO:0000259" key="7">
    <source>
        <dbReference type="SMART" id="SM00849"/>
    </source>
</evidence>
<dbReference type="InterPro" id="IPR032282">
    <property type="entry name" value="HAGH_C"/>
</dbReference>
<evidence type="ECO:0000256" key="2">
    <source>
        <dbReference type="ARBA" id="ARBA00011917"/>
    </source>
</evidence>
<dbReference type="RefSeq" id="WP_236888320.1">
    <property type="nucleotide sequence ID" value="NZ_AP024488.1"/>
</dbReference>
<organism evidence="8 9">
    <name type="scientific">Desulfoluna limicola</name>
    <dbReference type="NCBI Taxonomy" id="2810562"/>
    <lineage>
        <taxon>Bacteria</taxon>
        <taxon>Pseudomonadati</taxon>
        <taxon>Thermodesulfobacteriota</taxon>
        <taxon>Desulfobacteria</taxon>
        <taxon>Desulfobacterales</taxon>
        <taxon>Desulfolunaceae</taxon>
        <taxon>Desulfoluna</taxon>
    </lineage>
</organism>
<dbReference type="EC" id="3.1.2.6" evidence="2"/>
<evidence type="ECO:0000256" key="4">
    <source>
        <dbReference type="ARBA" id="ARBA00022801"/>
    </source>
</evidence>
<gene>
    <name evidence="8" type="primary">gloB</name>
    <name evidence="8" type="ORF">DSLASN_25230</name>
</gene>
<reference evidence="8 9" key="1">
    <citation type="submission" date="2021-02" db="EMBL/GenBank/DDBJ databases">
        <title>Complete genome of Desulfoluna sp. strain ASN36.</title>
        <authorList>
            <person name="Takahashi A."/>
            <person name="Kojima H."/>
            <person name="Fukui M."/>
        </authorList>
    </citation>
    <scope>NUCLEOTIDE SEQUENCE [LARGE SCALE GENOMIC DNA]</scope>
    <source>
        <strain evidence="8 9">ASN36</strain>
    </source>
</reference>
<proteinExistence type="predicted"/>
<keyword evidence="5" id="KW-0862">Zinc</keyword>